<dbReference type="AlphaFoldDB" id="A0AAV7VJJ3"/>
<gene>
    <name evidence="2" type="ORF">NDU88_004531</name>
</gene>
<comment type="caution">
    <text evidence="2">The sequence shown here is derived from an EMBL/GenBank/DDBJ whole genome shotgun (WGS) entry which is preliminary data.</text>
</comment>
<evidence type="ECO:0000256" key="1">
    <source>
        <dbReference type="SAM" id="MobiDB-lite"/>
    </source>
</evidence>
<feature type="region of interest" description="Disordered" evidence="1">
    <location>
        <begin position="1"/>
        <end position="21"/>
    </location>
</feature>
<dbReference type="Proteomes" id="UP001066276">
    <property type="component" value="Chromosome 2_1"/>
</dbReference>
<organism evidence="2 3">
    <name type="scientific">Pleurodeles waltl</name>
    <name type="common">Iberian ribbed newt</name>
    <dbReference type="NCBI Taxonomy" id="8319"/>
    <lineage>
        <taxon>Eukaryota</taxon>
        <taxon>Metazoa</taxon>
        <taxon>Chordata</taxon>
        <taxon>Craniata</taxon>
        <taxon>Vertebrata</taxon>
        <taxon>Euteleostomi</taxon>
        <taxon>Amphibia</taxon>
        <taxon>Batrachia</taxon>
        <taxon>Caudata</taxon>
        <taxon>Salamandroidea</taxon>
        <taxon>Salamandridae</taxon>
        <taxon>Pleurodelinae</taxon>
        <taxon>Pleurodeles</taxon>
    </lineage>
</organism>
<feature type="compositionally biased region" description="Basic and acidic residues" evidence="1">
    <location>
        <begin position="1"/>
        <end position="11"/>
    </location>
</feature>
<evidence type="ECO:0000313" key="2">
    <source>
        <dbReference type="EMBL" id="KAJ1200710.1"/>
    </source>
</evidence>
<proteinExistence type="predicted"/>
<accession>A0AAV7VJJ3</accession>
<dbReference type="EMBL" id="JANPWB010000003">
    <property type="protein sequence ID" value="KAJ1200710.1"/>
    <property type="molecule type" value="Genomic_DNA"/>
</dbReference>
<sequence length="193" mass="21282">MTQERELRQPETELPLQAADADQLKQLRTEHRDCKARRGKLDDKQYLARLHAGDPSTVEEELESCSVGASGRGWWVSLSGPRSGSSPEPLALGASREGPSGDLGESEHGVIPVLRDAPRRREWARPVARTGAVSAVPGLPRRRVRCCSADRGRTGTPRPAWHSYKYATSFTNTYRMAFESLAVAPPIVLEHCN</sequence>
<keyword evidence="3" id="KW-1185">Reference proteome</keyword>
<feature type="region of interest" description="Disordered" evidence="1">
    <location>
        <begin position="84"/>
        <end position="110"/>
    </location>
</feature>
<reference evidence="2" key="1">
    <citation type="journal article" date="2022" name="bioRxiv">
        <title>Sequencing and chromosome-scale assembly of the giantPleurodeles waltlgenome.</title>
        <authorList>
            <person name="Brown T."/>
            <person name="Elewa A."/>
            <person name="Iarovenko S."/>
            <person name="Subramanian E."/>
            <person name="Araus A.J."/>
            <person name="Petzold A."/>
            <person name="Susuki M."/>
            <person name="Suzuki K.-i.T."/>
            <person name="Hayashi T."/>
            <person name="Toyoda A."/>
            <person name="Oliveira C."/>
            <person name="Osipova E."/>
            <person name="Leigh N.D."/>
            <person name="Simon A."/>
            <person name="Yun M.H."/>
        </authorList>
    </citation>
    <scope>NUCLEOTIDE SEQUENCE</scope>
    <source>
        <strain evidence="2">20211129_DDA</strain>
        <tissue evidence="2">Liver</tissue>
    </source>
</reference>
<name>A0AAV7VJJ3_PLEWA</name>
<evidence type="ECO:0000313" key="3">
    <source>
        <dbReference type="Proteomes" id="UP001066276"/>
    </source>
</evidence>
<protein>
    <submittedName>
        <fullName evidence="2">Uncharacterized protein</fullName>
    </submittedName>
</protein>